<keyword evidence="1" id="KW-0175">Coiled coil</keyword>
<dbReference type="Proteomes" id="UP000054524">
    <property type="component" value="Unassembled WGS sequence"/>
</dbReference>
<protein>
    <submittedName>
        <fullName evidence="2">Uncharacterized protein</fullName>
    </submittedName>
</protein>
<dbReference type="GeneID" id="77676105"/>
<feature type="coiled-coil region" evidence="1">
    <location>
        <begin position="57"/>
        <end position="84"/>
    </location>
</feature>
<dbReference type="RefSeq" id="XP_052904575.1">
    <property type="nucleotide sequence ID" value="XM_053048770.1"/>
</dbReference>
<dbReference type="EMBL" id="AKIJ01000003">
    <property type="protein sequence ID" value="KFG26020.1"/>
    <property type="molecule type" value="Genomic_DNA"/>
</dbReference>
<evidence type="ECO:0000313" key="3">
    <source>
        <dbReference type="Proteomes" id="UP000054524"/>
    </source>
</evidence>
<accession>A0A086J1K2</accession>
<comment type="caution">
    <text evidence="2">The sequence shown here is derived from an EMBL/GenBank/DDBJ whole genome shotgun (WGS) entry which is preliminary data.</text>
</comment>
<gene>
    <name evidence="2" type="ORF">NESG_01132</name>
</gene>
<proteinExistence type="predicted"/>
<evidence type="ECO:0000313" key="2">
    <source>
        <dbReference type="EMBL" id="KFG26020.1"/>
    </source>
</evidence>
<evidence type="ECO:0000256" key="1">
    <source>
        <dbReference type="SAM" id="Coils"/>
    </source>
</evidence>
<organism evidence="2 3">
    <name type="scientific">Nematocida ausubeli (strain ATCC PRA-371 / ERTm2)</name>
    <name type="common">Nematode killer fungus</name>
    <dbReference type="NCBI Taxonomy" id="1913371"/>
    <lineage>
        <taxon>Eukaryota</taxon>
        <taxon>Fungi</taxon>
        <taxon>Fungi incertae sedis</taxon>
        <taxon>Microsporidia</taxon>
        <taxon>Nematocida</taxon>
    </lineage>
</organism>
<dbReference type="OrthoDB" id="2188485at2759"/>
<sequence length="298" mass="34651">MQECKKNLDIINSILEDSGVVRYNAMKNRFRNESTDSQTLLCLYRNTEKEHMEGSAIDLYRTNLQKLRRKIEERRLKITETIRNGITTEEMEETISVRNEEEIVTISPNGTATPFVPDNSIPKYTLNVEDVKSPDDFKYATVVGTIDVLMDKKKYKSELKLDGTILETRIADKKKGTETVVSVDITLAKLFIIAKSNKTFLRCMQKPSKHIYLHKEIDIVNITNGSPAELILKNINIGMFIKEKIKTFEFFVQDVYNSKLSYKTSNPDEFLRWLLLIKSRMYTVDKWSKDELLQTIRK</sequence>
<name>A0A086J1K2_NEMA1</name>
<dbReference type="HOGENOM" id="CLU_934123_0_0_1"/>
<keyword evidence="3" id="KW-1185">Reference proteome</keyword>
<dbReference type="AlphaFoldDB" id="A0A086J1K2"/>
<reference evidence="2 3" key="1">
    <citation type="journal article" date="2014" name="Genome Announc.">
        <title>Genome Sequence of the Microsporidian Species Nematocida sp1 Strain ERTm6 (ATCC PRA-372).</title>
        <authorList>
            <person name="Bakowski M.A."/>
            <person name="Priest M."/>
            <person name="Young S."/>
            <person name="Cuomo C.A."/>
            <person name="Troemel E.R."/>
        </authorList>
    </citation>
    <scope>NUCLEOTIDE SEQUENCE [LARGE SCALE GENOMIC DNA]</scope>
    <source>
        <strain evidence="2 3">ERTm6</strain>
    </source>
</reference>